<dbReference type="KEGG" id="uvi:66067904"/>
<protein>
    <recommendedName>
        <fullName evidence="3">LysM domain-containing protein</fullName>
    </recommendedName>
</protein>
<feature type="domain" description="LysM" evidence="3">
    <location>
        <begin position="116"/>
        <end position="160"/>
    </location>
</feature>
<keyword evidence="2" id="KW-1133">Transmembrane helix</keyword>
<dbReference type="OrthoDB" id="5985073at2759"/>
<dbReference type="EMBL" id="CP072758">
    <property type="protein sequence ID" value="QUC22886.1"/>
    <property type="molecule type" value="Genomic_DNA"/>
</dbReference>
<dbReference type="AlphaFoldDB" id="A0A8E5HWK9"/>
<dbReference type="RefSeq" id="XP_043000559.1">
    <property type="nucleotide sequence ID" value="XM_043144624.1"/>
</dbReference>
<sequence>MHFRANNFDIDILVAVPTSVFRSDAAASLKKNRHRTQQPQTAKPITMSKFLACDSDTEEYFPDKETKEERAWREEKQTLVFAGFVLFVLLLGTFWWIHQFNLLKEDQKDYCAPDAVPYRIQTGDTCQKIGDTRGISVDDILRANPAPLCEHLCKGRYICVPK</sequence>
<evidence type="ECO:0000259" key="3">
    <source>
        <dbReference type="PROSITE" id="PS51782"/>
    </source>
</evidence>
<reference evidence="4" key="1">
    <citation type="submission" date="2020-03" db="EMBL/GenBank/DDBJ databases">
        <title>A mixture of massive structural variations and highly conserved coding sequences in Ustilaginoidea virens genome.</title>
        <authorList>
            <person name="Zhang K."/>
            <person name="Zhao Z."/>
            <person name="Zhang Z."/>
            <person name="Li Y."/>
            <person name="Hsiang T."/>
            <person name="Sun W."/>
        </authorList>
    </citation>
    <scope>NUCLEOTIDE SEQUENCE</scope>
    <source>
        <strain evidence="4">UV-8b</strain>
    </source>
</reference>
<keyword evidence="2" id="KW-0472">Membrane</keyword>
<evidence type="ECO:0000256" key="2">
    <source>
        <dbReference type="SAM" id="Phobius"/>
    </source>
</evidence>
<proteinExistence type="inferred from homology"/>
<dbReference type="SMART" id="SM00257">
    <property type="entry name" value="LysM"/>
    <property type="match status" value="1"/>
</dbReference>
<dbReference type="CDD" id="cd00118">
    <property type="entry name" value="LysM"/>
    <property type="match status" value="1"/>
</dbReference>
<evidence type="ECO:0000313" key="5">
    <source>
        <dbReference type="Proteomes" id="UP000027002"/>
    </source>
</evidence>
<evidence type="ECO:0000313" key="4">
    <source>
        <dbReference type="EMBL" id="QUC22886.1"/>
    </source>
</evidence>
<accession>A0A8E5HWK9</accession>
<dbReference type="InterPro" id="IPR018392">
    <property type="entry name" value="LysM"/>
</dbReference>
<organism evidence="4 5">
    <name type="scientific">Ustilaginoidea virens</name>
    <name type="common">Rice false smut fungus</name>
    <name type="synonym">Villosiclava virens</name>
    <dbReference type="NCBI Taxonomy" id="1159556"/>
    <lineage>
        <taxon>Eukaryota</taxon>
        <taxon>Fungi</taxon>
        <taxon>Dikarya</taxon>
        <taxon>Ascomycota</taxon>
        <taxon>Pezizomycotina</taxon>
        <taxon>Sordariomycetes</taxon>
        <taxon>Hypocreomycetidae</taxon>
        <taxon>Hypocreales</taxon>
        <taxon>Clavicipitaceae</taxon>
        <taxon>Ustilaginoidea</taxon>
    </lineage>
</organism>
<dbReference type="Pfam" id="PF01476">
    <property type="entry name" value="LysM"/>
    <property type="match status" value="1"/>
</dbReference>
<feature type="transmembrane region" description="Helical" evidence="2">
    <location>
        <begin position="79"/>
        <end position="97"/>
    </location>
</feature>
<comment type="similarity">
    <text evidence="1">Belongs to the secreted LysM effector family.</text>
</comment>
<dbReference type="PROSITE" id="PS51782">
    <property type="entry name" value="LYSM"/>
    <property type="match status" value="1"/>
</dbReference>
<dbReference type="GeneID" id="66067904"/>
<keyword evidence="5" id="KW-1185">Reference proteome</keyword>
<keyword evidence="2" id="KW-0812">Transmembrane</keyword>
<dbReference type="SUPFAM" id="SSF54106">
    <property type="entry name" value="LysM domain"/>
    <property type="match status" value="1"/>
</dbReference>
<dbReference type="Proteomes" id="UP000027002">
    <property type="component" value="Chromosome 6"/>
</dbReference>
<evidence type="ECO:0000256" key="1">
    <source>
        <dbReference type="ARBA" id="ARBA00044955"/>
    </source>
</evidence>
<dbReference type="Gene3D" id="3.10.350.10">
    <property type="entry name" value="LysM domain"/>
    <property type="match status" value="1"/>
</dbReference>
<name>A0A8E5HWK9_USTVR</name>
<dbReference type="InterPro" id="IPR036779">
    <property type="entry name" value="LysM_dom_sf"/>
</dbReference>
<gene>
    <name evidence="4" type="ORF">UV8b_07127</name>
</gene>